<evidence type="ECO:0000256" key="7">
    <source>
        <dbReference type="PROSITE-ProRule" id="PRU00042"/>
    </source>
</evidence>
<dbReference type="AlphaFoldDB" id="A0ABD3B5T5"/>
<dbReference type="EMBL" id="JBJUIK010000001">
    <property type="protein sequence ID" value="KAL3538809.1"/>
    <property type="molecule type" value="Genomic_DNA"/>
</dbReference>
<sequence>MENNEELDSTESPPQPPSPPPPTPTPTPTPTPAPALPSPLVRDDGDEEHLNFIRKKRSNLRRLISSSCRENPSSQDENSSVKELYDEEHLARCLSSLYQGGPDQNSVSTTAPAPAPVASAAVVATCSVVEKDLPETDAPQTQAQVQSYKCSVCDKSFPTHQALGGHKASHRKNTSADDNGDRAVAVVANVPALNPSGRSHVCSICNKSFPTGQALGGHKRRHYEGRIGGHRISHGGEPSSTPTPTPAGGEPISTPTPTPAPAAPSGSTSCLTSSDCVASSSRRPLDFDLNMTPPPSPRPELELRLGVDFGRESQTIGNHGEAESPIPTKKRRLSPIHSDVSTDLELG</sequence>
<keyword evidence="5" id="KW-0805">Transcription regulation</keyword>
<name>A0ABD3B5T5_9GENT</name>
<feature type="domain" description="C2H2-type" evidence="9">
    <location>
        <begin position="148"/>
        <end position="175"/>
    </location>
</feature>
<feature type="domain" description="C2H2-type" evidence="9">
    <location>
        <begin position="200"/>
        <end position="227"/>
    </location>
</feature>
<evidence type="ECO:0000313" key="10">
    <source>
        <dbReference type="EMBL" id="KAL3538809.1"/>
    </source>
</evidence>
<feature type="compositionally biased region" description="Polar residues" evidence="8">
    <location>
        <begin position="64"/>
        <end position="78"/>
    </location>
</feature>
<evidence type="ECO:0000256" key="1">
    <source>
        <dbReference type="ARBA" id="ARBA00022723"/>
    </source>
</evidence>
<gene>
    <name evidence="10" type="ORF">ACH5RR_002175</name>
</gene>
<dbReference type="PROSITE" id="PS00028">
    <property type="entry name" value="ZINC_FINGER_C2H2_1"/>
    <property type="match status" value="2"/>
</dbReference>
<reference evidence="10 11" key="1">
    <citation type="submission" date="2024-11" db="EMBL/GenBank/DDBJ databases">
        <title>A near-complete genome assembly of Cinchona calisaya.</title>
        <authorList>
            <person name="Lian D.C."/>
            <person name="Zhao X.W."/>
            <person name="Wei L."/>
        </authorList>
    </citation>
    <scope>NUCLEOTIDE SEQUENCE [LARGE SCALE GENOMIC DNA]</scope>
    <source>
        <tissue evidence="10">Nenye</tissue>
    </source>
</reference>
<evidence type="ECO:0000256" key="6">
    <source>
        <dbReference type="ARBA" id="ARBA00023163"/>
    </source>
</evidence>
<evidence type="ECO:0000256" key="2">
    <source>
        <dbReference type="ARBA" id="ARBA00022737"/>
    </source>
</evidence>
<feature type="compositionally biased region" description="Pro residues" evidence="8">
    <location>
        <begin position="13"/>
        <end position="37"/>
    </location>
</feature>
<dbReference type="Gene3D" id="3.30.160.60">
    <property type="entry name" value="Classic Zinc Finger"/>
    <property type="match status" value="1"/>
</dbReference>
<feature type="compositionally biased region" description="Polar residues" evidence="8">
    <location>
        <begin position="270"/>
        <end position="282"/>
    </location>
</feature>
<keyword evidence="4" id="KW-0862">Zinc</keyword>
<keyword evidence="1" id="KW-0479">Metal-binding</keyword>
<evidence type="ECO:0000256" key="4">
    <source>
        <dbReference type="ARBA" id="ARBA00022833"/>
    </source>
</evidence>
<dbReference type="InterPro" id="IPR044653">
    <property type="entry name" value="AZF1/2/3-like"/>
</dbReference>
<protein>
    <recommendedName>
        <fullName evidence="9">C2H2-type domain-containing protein</fullName>
    </recommendedName>
</protein>
<dbReference type="PROSITE" id="PS50157">
    <property type="entry name" value="ZINC_FINGER_C2H2_2"/>
    <property type="match status" value="2"/>
</dbReference>
<dbReference type="SUPFAM" id="SSF57667">
    <property type="entry name" value="beta-beta-alpha zinc fingers"/>
    <property type="match status" value="1"/>
</dbReference>
<evidence type="ECO:0000256" key="8">
    <source>
        <dbReference type="SAM" id="MobiDB-lite"/>
    </source>
</evidence>
<evidence type="ECO:0000256" key="5">
    <source>
        <dbReference type="ARBA" id="ARBA00023015"/>
    </source>
</evidence>
<dbReference type="Pfam" id="PF13912">
    <property type="entry name" value="zf-C2H2_6"/>
    <property type="match status" value="2"/>
</dbReference>
<keyword evidence="2" id="KW-0677">Repeat</keyword>
<dbReference type="SMART" id="SM00355">
    <property type="entry name" value="ZnF_C2H2"/>
    <property type="match status" value="2"/>
</dbReference>
<dbReference type="PANTHER" id="PTHR45988:SF1">
    <property type="entry name" value="ZINC FINGER PROTEIN AZF2"/>
    <property type="match status" value="1"/>
</dbReference>
<feature type="region of interest" description="Disordered" evidence="8">
    <location>
        <begin position="227"/>
        <end position="347"/>
    </location>
</feature>
<evidence type="ECO:0000259" key="9">
    <source>
        <dbReference type="PROSITE" id="PS50157"/>
    </source>
</evidence>
<dbReference type="PANTHER" id="PTHR45988">
    <property type="entry name" value="C2H2 TYPE ZINC FINGER TRANSCRIPTION FACTOR FAMILY-RELATED"/>
    <property type="match status" value="1"/>
</dbReference>
<accession>A0ABD3B5T5</accession>
<dbReference type="InterPro" id="IPR013087">
    <property type="entry name" value="Znf_C2H2_type"/>
</dbReference>
<feature type="region of interest" description="Disordered" evidence="8">
    <location>
        <begin position="1"/>
        <end position="49"/>
    </location>
</feature>
<dbReference type="GO" id="GO:0043565">
    <property type="term" value="F:sequence-specific DNA binding"/>
    <property type="evidence" value="ECO:0007669"/>
    <property type="project" value="UniProtKB-ARBA"/>
</dbReference>
<feature type="compositionally biased region" description="Basic and acidic residues" evidence="8">
    <location>
        <begin position="299"/>
        <end position="311"/>
    </location>
</feature>
<keyword evidence="3 7" id="KW-0863">Zinc-finger</keyword>
<proteinExistence type="predicted"/>
<evidence type="ECO:0000313" key="11">
    <source>
        <dbReference type="Proteomes" id="UP001630127"/>
    </source>
</evidence>
<keyword evidence="11" id="KW-1185">Reference proteome</keyword>
<feature type="compositionally biased region" description="Low complexity" evidence="8">
    <location>
        <begin position="235"/>
        <end position="253"/>
    </location>
</feature>
<evidence type="ECO:0000256" key="3">
    <source>
        <dbReference type="ARBA" id="ARBA00022771"/>
    </source>
</evidence>
<dbReference type="GO" id="GO:0008270">
    <property type="term" value="F:zinc ion binding"/>
    <property type="evidence" value="ECO:0007669"/>
    <property type="project" value="UniProtKB-KW"/>
</dbReference>
<organism evidence="10 11">
    <name type="scientific">Cinchona calisaya</name>
    <dbReference type="NCBI Taxonomy" id="153742"/>
    <lineage>
        <taxon>Eukaryota</taxon>
        <taxon>Viridiplantae</taxon>
        <taxon>Streptophyta</taxon>
        <taxon>Embryophyta</taxon>
        <taxon>Tracheophyta</taxon>
        <taxon>Spermatophyta</taxon>
        <taxon>Magnoliopsida</taxon>
        <taxon>eudicotyledons</taxon>
        <taxon>Gunneridae</taxon>
        <taxon>Pentapetalae</taxon>
        <taxon>asterids</taxon>
        <taxon>lamiids</taxon>
        <taxon>Gentianales</taxon>
        <taxon>Rubiaceae</taxon>
        <taxon>Cinchonoideae</taxon>
        <taxon>Cinchoneae</taxon>
        <taxon>Cinchona</taxon>
    </lineage>
</organism>
<dbReference type="InterPro" id="IPR036236">
    <property type="entry name" value="Znf_C2H2_sf"/>
</dbReference>
<feature type="region of interest" description="Disordered" evidence="8">
    <location>
        <begin position="64"/>
        <end position="84"/>
    </location>
</feature>
<dbReference type="Proteomes" id="UP001630127">
    <property type="component" value="Unassembled WGS sequence"/>
</dbReference>
<keyword evidence="6" id="KW-0804">Transcription</keyword>
<comment type="caution">
    <text evidence="10">The sequence shown here is derived from an EMBL/GenBank/DDBJ whole genome shotgun (WGS) entry which is preliminary data.</text>
</comment>